<evidence type="ECO:0000313" key="4">
    <source>
        <dbReference type="EMBL" id="EFJ18030.1"/>
    </source>
</evidence>
<feature type="region of interest" description="Disordered" evidence="1">
    <location>
        <begin position="269"/>
        <end position="290"/>
    </location>
</feature>
<dbReference type="STRING" id="88036.D8SC55"/>
<organism evidence="5">
    <name type="scientific">Selaginella moellendorffii</name>
    <name type="common">Spikemoss</name>
    <dbReference type="NCBI Taxonomy" id="88036"/>
    <lineage>
        <taxon>Eukaryota</taxon>
        <taxon>Viridiplantae</taxon>
        <taxon>Streptophyta</taxon>
        <taxon>Embryophyta</taxon>
        <taxon>Tracheophyta</taxon>
        <taxon>Lycopodiopsida</taxon>
        <taxon>Selaginellales</taxon>
        <taxon>Selaginellaceae</taxon>
        <taxon>Selaginella</taxon>
    </lineage>
</organism>
<dbReference type="HOGENOM" id="CLU_038944_2_2_1"/>
<dbReference type="Gramene" id="EFJ18030">
    <property type="protein sequence ID" value="EFJ18030"/>
    <property type="gene ID" value="SELMODRAFT_113551"/>
</dbReference>
<feature type="transmembrane region" description="Helical" evidence="2">
    <location>
        <begin position="30"/>
        <end position="56"/>
    </location>
</feature>
<dbReference type="AlphaFoldDB" id="D8SC55"/>
<gene>
    <name evidence="4" type="ORF">SELMODRAFT_113551</name>
</gene>
<sequence>MEEAEIDEFEVVDLVPAPLLPRHRKTKRRWIKIIGIAALGVALSIVFAIWILPLLLDKIVIPVLVWVASRFKRHQLALVLMAALSIFPVLLIPSGPPMWLSGIIFGYGIGFIIIMVGTTIGQTLPYFVGHYLFHHRIQEWLSKWPRKAAVLRAAESGGWFHQFRTVTLLRVAPIPYTLFNYAIAATNIEFWPYIAGSIAGMVPEAFITIYSGRLLKSLADAKHAKRHMNAVEITYNVVGFCVALAAGISLTAYGRRALQEMELKAEQQLPTSPSLQLESVELDPQRRPLS</sequence>
<name>D8SC55_SELML</name>
<evidence type="ECO:0000256" key="2">
    <source>
        <dbReference type="SAM" id="Phobius"/>
    </source>
</evidence>
<evidence type="ECO:0000256" key="1">
    <source>
        <dbReference type="SAM" id="MobiDB-lite"/>
    </source>
</evidence>
<dbReference type="EMBL" id="GL377611">
    <property type="protein sequence ID" value="EFJ18030.1"/>
    <property type="molecule type" value="Genomic_DNA"/>
</dbReference>
<evidence type="ECO:0000259" key="3">
    <source>
        <dbReference type="Pfam" id="PF09335"/>
    </source>
</evidence>
<feature type="transmembrane region" description="Helical" evidence="2">
    <location>
        <begin position="233"/>
        <end position="253"/>
    </location>
</feature>
<proteinExistence type="predicted"/>
<dbReference type="OrthoDB" id="202840at2759"/>
<dbReference type="PANTHER" id="PTHR46431:SF5">
    <property type="entry name" value="EXPRESSED PROTEIN"/>
    <property type="match status" value="1"/>
</dbReference>
<keyword evidence="5" id="KW-1185">Reference proteome</keyword>
<keyword evidence="2" id="KW-0812">Transmembrane</keyword>
<keyword evidence="2" id="KW-1133">Transmembrane helix</keyword>
<reference evidence="4 5" key="1">
    <citation type="journal article" date="2011" name="Science">
        <title>The Selaginella genome identifies genetic changes associated with the evolution of vascular plants.</title>
        <authorList>
            <person name="Banks J.A."/>
            <person name="Nishiyama T."/>
            <person name="Hasebe M."/>
            <person name="Bowman J.L."/>
            <person name="Gribskov M."/>
            <person name="dePamphilis C."/>
            <person name="Albert V.A."/>
            <person name="Aono N."/>
            <person name="Aoyama T."/>
            <person name="Ambrose B.A."/>
            <person name="Ashton N.W."/>
            <person name="Axtell M.J."/>
            <person name="Barker E."/>
            <person name="Barker M.S."/>
            <person name="Bennetzen J.L."/>
            <person name="Bonawitz N.D."/>
            <person name="Chapple C."/>
            <person name="Cheng C."/>
            <person name="Correa L.G."/>
            <person name="Dacre M."/>
            <person name="DeBarry J."/>
            <person name="Dreyer I."/>
            <person name="Elias M."/>
            <person name="Engstrom E.M."/>
            <person name="Estelle M."/>
            <person name="Feng L."/>
            <person name="Finet C."/>
            <person name="Floyd S.K."/>
            <person name="Frommer W.B."/>
            <person name="Fujita T."/>
            <person name="Gramzow L."/>
            <person name="Gutensohn M."/>
            <person name="Harholt J."/>
            <person name="Hattori M."/>
            <person name="Heyl A."/>
            <person name="Hirai T."/>
            <person name="Hiwatashi Y."/>
            <person name="Ishikawa M."/>
            <person name="Iwata M."/>
            <person name="Karol K.G."/>
            <person name="Koehler B."/>
            <person name="Kolukisaoglu U."/>
            <person name="Kubo M."/>
            <person name="Kurata T."/>
            <person name="Lalonde S."/>
            <person name="Li K."/>
            <person name="Li Y."/>
            <person name="Litt A."/>
            <person name="Lyons E."/>
            <person name="Manning G."/>
            <person name="Maruyama T."/>
            <person name="Michael T.P."/>
            <person name="Mikami K."/>
            <person name="Miyazaki S."/>
            <person name="Morinaga S."/>
            <person name="Murata T."/>
            <person name="Mueller-Roeber B."/>
            <person name="Nelson D.R."/>
            <person name="Obara M."/>
            <person name="Oguri Y."/>
            <person name="Olmstead R.G."/>
            <person name="Onodera N."/>
            <person name="Petersen B.L."/>
            <person name="Pils B."/>
            <person name="Prigge M."/>
            <person name="Rensing S.A."/>
            <person name="Riano-Pachon D.M."/>
            <person name="Roberts A.W."/>
            <person name="Sato Y."/>
            <person name="Scheller H.V."/>
            <person name="Schulz B."/>
            <person name="Schulz C."/>
            <person name="Shakirov E.V."/>
            <person name="Shibagaki N."/>
            <person name="Shinohara N."/>
            <person name="Shippen D.E."/>
            <person name="Soerensen I."/>
            <person name="Sotooka R."/>
            <person name="Sugimoto N."/>
            <person name="Sugita M."/>
            <person name="Sumikawa N."/>
            <person name="Tanurdzic M."/>
            <person name="Theissen G."/>
            <person name="Ulvskov P."/>
            <person name="Wakazuki S."/>
            <person name="Weng J.K."/>
            <person name="Willats W.W."/>
            <person name="Wipf D."/>
            <person name="Wolf P.G."/>
            <person name="Yang L."/>
            <person name="Zimmer A.D."/>
            <person name="Zhu Q."/>
            <person name="Mitros T."/>
            <person name="Hellsten U."/>
            <person name="Loque D."/>
            <person name="Otillar R."/>
            <person name="Salamov A."/>
            <person name="Schmutz J."/>
            <person name="Shapiro H."/>
            <person name="Lindquist E."/>
            <person name="Lucas S."/>
            <person name="Rokhsar D."/>
            <person name="Grigoriev I.V."/>
        </authorList>
    </citation>
    <scope>NUCLEOTIDE SEQUENCE [LARGE SCALE GENOMIC DNA]</scope>
</reference>
<feature type="domain" description="VTT" evidence="3">
    <location>
        <begin position="92"/>
        <end position="213"/>
    </location>
</feature>
<feature type="transmembrane region" description="Helical" evidence="2">
    <location>
        <begin position="104"/>
        <end position="128"/>
    </location>
</feature>
<evidence type="ECO:0000313" key="5">
    <source>
        <dbReference type="Proteomes" id="UP000001514"/>
    </source>
</evidence>
<feature type="transmembrane region" description="Helical" evidence="2">
    <location>
        <begin position="190"/>
        <end position="212"/>
    </location>
</feature>
<feature type="transmembrane region" description="Helical" evidence="2">
    <location>
        <begin position="76"/>
        <end position="92"/>
    </location>
</feature>
<dbReference type="InParanoid" id="D8SC55"/>
<dbReference type="InterPro" id="IPR032816">
    <property type="entry name" value="VTT_dom"/>
</dbReference>
<dbReference type="OMA" id="WCVVIVI"/>
<dbReference type="Pfam" id="PF09335">
    <property type="entry name" value="VTT_dom"/>
    <property type="match status" value="1"/>
</dbReference>
<keyword evidence="2" id="KW-0472">Membrane</keyword>
<accession>D8SC55</accession>
<dbReference type="PANTHER" id="PTHR46431">
    <property type="entry name" value="EXPRESSED PROTEIN"/>
    <property type="match status" value="1"/>
</dbReference>
<dbReference type="FunCoup" id="D8SC55">
    <property type="interactions" value="350"/>
</dbReference>
<dbReference type="Proteomes" id="UP000001514">
    <property type="component" value="Unassembled WGS sequence"/>
</dbReference>
<dbReference type="eggNOG" id="ENOG502QS48">
    <property type="taxonomic scope" value="Eukaryota"/>
</dbReference>
<protein>
    <recommendedName>
        <fullName evidence="3">VTT domain-containing protein</fullName>
    </recommendedName>
</protein>
<dbReference type="KEGG" id="smo:SELMODRAFT_113551"/>